<dbReference type="Proteomes" id="UP001152747">
    <property type="component" value="Unassembled WGS sequence"/>
</dbReference>
<gene>
    <name evidence="2" type="ORF">CAMP_LOCUS12986</name>
</gene>
<accession>A0A9P1ISP1</accession>
<dbReference type="AlphaFoldDB" id="A0A9P1ISP1"/>
<evidence type="ECO:0000313" key="2">
    <source>
        <dbReference type="EMBL" id="CAI5450349.1"/>
    </source>
</evidence>
<evidence type="ECO:0000313" key="3">
    <source>
        <dbReference type="Proteomes" id="UP001152747"/>
    </source>
</evidence>
<organism evidence="2 3">
    <name type="scientific">Caenorhabditis angaria</name>
    <dbReference type="NCBI Taxonomy" id="860376"/>
    <lineage>
        <taxon>Eukaryota</taxon>
        <taxon>Metazoa</taxon>
        <taxon>Ecdysozoa</taxon>
        <taxon>Nematoda</taxon>
        <taxon>Chromadorea</taxon>
        <taxon>Rhabditida</taxon>
        <taxon>Rhabditina</taxon>
        <taxon>Rhabditomorpha</taxon>
        <taxon>Rhabditoidea</taxon>
        <taxon>Rhabditidae</taxon>
        <taxon>Peloderinae</taxon>
        <taxon>Caenorhabditis</taxon>
    </lineage>
</organism>
<dbReference type="EMBL" id="CANHGI010000005">
    <property type="protein sequence ID" value="CAI5450349.1"/>
    <property type="molecule type" value="Genomic_DNA"/>
</dbReference>
<protein>
    <submittedName>
        <fullName evidence="2">Uncharacterized protein</fullName>
    </submittedName>
</protein>
<sequence>MASKRKASSSLVREQEPVSGANTVDYGSSRVPNQKNIDASTRTAVLEDFYGFLDDKVDRVWYYRGM</sequence>
<keyword evidence="3" id="KW-1185">Reference proteome</keyword>
<proteinExistence type="predicted"/>
<feature type="compositionally biased region" description="Polar residues" evidence="1">
    <location>
        <begin position="20"/>
        <end position="34"/>
    </location>
</feature>
<reference evidence="2" key="1">
    <citation type="submission" date="2022-11" db="EMBL/GenBank/DDBJ databases">
        <authorList>
            <person name="Kikuchi T."/>
        </authorList>
    </citation>
    <scope>NUCLEOTIDE SEQUENCE</scope>
    <source>
        <strain evidence="2">PS1010</strain>
    </source>
</reference>
<feature type="region of interest" description="Disordered" evidence="1">
    <location>
        <begin position="1"/>
        <end position="34"/>
    </location>
</feature>
<name>A0A9P1ISP1_9PELO</name>
<evidence type="ECO:0000256" key="1">
    <source>
        <dbReference type="SAM" id="MobiDB-lite"/>
    </source>
</evidence>
<comment type="caution">
    <text evidence="2">The sequence shown here is derived from an EMBL/GenBank/DDBJ whole genome shotgun (WGS) entry which is preliminary data.</text>
</comment>